<comment type="caution">
    <text evidence="1">The sequence shown here is derived from an EMBL/GenBank/DDBJ whole genome shotgun (WGS) entry which is preliminary data.</text>
</comment>
<evidence type="ECO:0000313" key="1">
    <source>
        <dbReference type="EMBL" id="PWY83960.1"/>
    </source>
</evidence>
<dbReference type="Proteomes" id="UP000246171">
    <property type="component" value="Unassembled WGS sequence"/>
</dbReference>
<keyword evidence="2" id="KW-1185">Reference proteome</keyword>
<dbReference type="EMBL" id="MSFU01000002">
    <property type="protein sequence ID" value="PWY83960.1"/>
    <property type="molecule type" value="Genomic_DNA"/>
</dbReference>
<proteinExistence type="predicted"/>
<evidence type="ECO:0000313" key="2">
    <source>
        <dbReference type="Proteomes" id="UP000246171"/>
    </source>
</evidence>
<gene>
    <name evidence="1" type="ORF">BO83DRAFT_413490</name>
</gene>
<protein>
    <submittedName>
        <fullName evidence="1">Uncharacterized protein</fullName>
    </submittedName>
</protein>
<organism evidence="1 2">
    <name type="scientific">Aspergillus eucalypticola (strain CBS 122712 / IBT 29274)</name>
    <dbReference type="NCBI Taxonomy" id="1448314"/>
    <lineage>
        <taxon>Eukaryota</taxon>
        <taxon>Fungi</taxon>
        <taxon>Dikarya</taxon>
        <taxon>Ascomycota</taxon>
        <taxon>Pezizomycotina</taxon>
        <taxon>Eurotiomycetes</taxon>
        <taxon>Eurotiomycetidae</taxon>
        <taxon>Eurotiales</taxon>
        <taxon>Aspergillaceae</taxon>
        <taxon>Aspergillus</taxon>
        <taxon>Aspergillus subgen. Circumdati</taxon>
    </lineage>
</organism>
<dbReference type="GeneID" id="37056451"/>
<dbReference type="AlphaFoldDB" id="A0A317WIC1"/>
<sequence>MSLECHPVFTNVIDGLIYGTDGVASRGDNEEQRTKTNVSTQLLCGRGERVHFQGSLADASRCSRMANSADHFDLDSSTAGALVWMRRCGILILSAEKRSDPLLLWKAKGFFPGLRLIRAVSRLKDGCTKGTFSYSGRIDHVRAAPVASYHPGAHTQREHRGTGDH</sequence>
<name>A0A317WIC1_ASPEC</name>
<accession>A0A317WIC1</accession>
<dbReference type="VEuPathDB" id="FungiDB:BO83DRAFT_413490"/>
<dbReference type="OrthoDB" id="10340533at2759"/>
<dbReference type="RefSeq" id="XP_025392515.1">
    <property type="nucleotide sequence ID" value="XM_025534489.1"/>
</dbReference>
<reference evidence="1" key="1">
    <citation type="submission" date="2016-12" db="EMBL/GenBank/DDBJ databases">
        <title>The genomes of Aspergillus section Nigri reveals drivers in fungal speciation.</title>
        <authorList>
            <consortium name="DOE Joint Genome Institute"/>
            <person name="Vesth T.C."/>
            <person name="Nybo J."/>
            <person name="Theobald S."/>
            <person name="Brandl J."/>
            <person name="Frisvad J.C."/>
            <person name="Nielsen K.F."/>
            <person name="Lyhne E.K."/>
            <person name="Kogle M.E."/>
            <person name="Kuo A."/>
            <person name="Riley R."/>
            <person name="Clum A."/>
            <person name="Nolan M."/>
            <person name="Lipzen A."/>
            <person name="Salamov A."/>
            <person name="Henrissat B."/>
            <person name="Wiebenga A."/>
            <person name="De vries R.P."/>
            <person name="Grigoriev I.V."/>
            <person name="Mortensen U.H."/>
            <person name="Andersen M.R."/>
            <person name="Baker S.E."/>
        </authorList>
    </citation>
    <scope>NUCLEOTIDE SEQUENCE</scope>
    <source>
        <strain evidence="1">CBS 122712</strain>
    </source>
</reference>